<reference evidence="3 4" key="1">
    <citation type="submission" date="2020-04" db="EMBL/GenBank/DDBJ databases">
        <authorList>
            <person name="Laetsch R D."/>
            <person name="Stevens L."/>
            <person name="Kumar S."/>
            <person name="Blaxter L. M."/>
        </authorList>
    </citation>
    <scope>NUCLEOTIDE SEQUENCE [LARGE SCALE GENOMIC DNA]</scope>
</reference>
<dbReference type="GO" id="GO:0009898">
    <property type="term" value="C:cytoplasmic side of plasma membrane"/>
    <property type="evidence" value="ECO:0007669"/>
    <property type="project" value="TreeGrafter"/>
</dbReference>
<dbReference type="GO" id="GO:0032511">
    <property type="term" value="P:late endosome to vacuole transport via multivesicular body sorting pathway"/>
    <property type="evidence" value="ECO:0007669"/>
    <property type="project" value="TreeGrafter"/>
</dbReference>
<evidence type="ECO:0000313" key="3">
    <source>
        <dbReference type="EMBL" id="CAB3404114.1"/>
    </source>
</evidence>
<dbReference type="Pfam" id="PF03357">
    <property type="entry name" value="Snf7"/>
    <property type="match status" value="1"/>
</dbReference>
<dbReference type="Gene3D" id="6.10.250.1710">
    <property type="match status" value="1"/>
</dbReference>
<evidence type="ECO:0000256" key="2">
    <source>
        <dbReference type="SAM" id="MobiDB-lite"/>
    </source>
</evidence>
<keyword evidence="4" id="KW-1185">Reference proteome</keyword>
<dbReference type="AlphaFoldDB" id="A0A8S1EX55"/>
<dbReference type="OrthoDB" id="5592979at2759"/>
<gene>
    <name evidence="3" type="ORF">CBOVIS_LOCUS6499</name>
</gene>
<protein>
    <submittedName>
        <fullName evidence="3">Uncharacterized protein</fullName>
    </submittedName>
</protein>
<comment type="similarity">
    <text evidence="1">Belongs to the SNF7 family.</text>
</comment>
<dbReference type="PANTHER" id="PTHR22761">
    <property type="entry name" value="CHARGED MULTIVESICULAR BODY PROTEIN"/>
    <property type="match status" value="1"/>
</dbReference>
<sequence>MSFFERLHEEAHKLKEKIKEKSRKRKAPSAEDAISNLKDAEDLLVRKQEYFEEKIAQEVENAKKYSKSNKKMAIAALRRKKHYEIELNRIDGMLTKLEAQRTALENVGLHNEVIDVLGKTNETLKKEHDKMDIDKVHDLMDEIADGLATSEEFNEAISAPIGDVADEDDLLKELQELQDEVADLPPTALPEVPKTALPSRPKVRKMDTMEELEQWAASN</sequence>
<accession>A0A8S1EX55</accession>
<dbReference type="GO" id="GO:0005771">
    <property type="term" value="C:multivesicular body"/>
    <property type="evidence" value="ECO:0007669"/>
    <property type="project" value="TreeGrafter"/>
</dbReference>
<dbReference type="EMBL" id="CADEPM010000004">
    <property type="protein sequence ID" value="CAB3404114.1"/>
    <property type="molecule type" value="Genomic_DNA"/>
</dbReference>
<dbReference type="GO" id="GO:0006900">
    <property type="term" value="P:vesicle budding from membrane"/>
    <property type="evidence" value="ECO:0007669"/>
    <property type="project" value="TreeGrafter"/>
</dbReference>
<comment type="caution">
    <text evidence="3">The sequence shown here is derived from an EMBL/GenBank/DDBJ whole genome shotgun (WGS) entry which is preliminary data.</text>
</comment>
<dbReference type="InterPro" id="IPR005024">
    <property type="entry name" value="Snf7_fam"/>
</dbReference>
<name>A0A8S1EX55_9PELO</name>
<proteinExistence type="inferred from homology"/>
<dbReference type="Gene3D" id="1.10.287.1060">
    <property type="entry name" value="ESAT-6-like"/>
    <property type="match status" value="1"/>
</dbReference>
<feature type="region of interest" description="Disordered" evidence="2">
    <location>
        <begin position="183"/>
        <end position="206"/>
    </location>
</feature>
<dbReference type="GO" id="GO:0000815">
    <property type="term" value="C:ESCRT III complex"/>
    <property type="evidence" value="ECO:0007669"/>
    <property type="project" value="TreeGrafter"/>
</dbReference>
<dbReference type="PANTHER" id="PTHR22761:SF78">
    <property type="entry name" value="CHARGED MULTIVESICULAR BODY PROTEIN 4B"/>
    <property type="match status" value="1"/>
</dbReference>
<dbReference type="Proteomes" id="UP000494206">
    <property type="component" value="Unassembled WGS sequence"/>
</dbReference>
<organism evidence="3 4">
    <name type="scientific">Caenorhabditis bovis</name>
    <dbReference type="NCBI Taxonomy" id="2654633"/>
    <lineage>
        <taxon>Eukaryota</taxon>
        <taxon>Metazoa</taxon>
        <taxon>Ecdysozoa</taxon>
        <taxon>Nematoda</taxon>
        <taxon>Chromadorea</taxon>
        <taxon>Rhabditida</taxon>
        <taxon>Rhabditina</taxon>
        <taxon>Rhabditomorpha</taxon>
        <taxon>Rhabditoidea</taxon>
        <taxon>Rhabditidae</taxon>
        <taxon>Peloderinae</taxon>
        <taxon>Caenorhabditis</taxon>
    </lineage>
</organism>
<evidence type="ECO:0000313" key="4">
    <source>
        <dbReference type="Proteomes" id="UP000494206"/>
    </source>
</evidence>
<evidence type="ECO:0000256" key="1">
    <source>
        <dbReference type="ARBA" id="ARBA00006190"/>
    </source>
</evidence>